<feature type="transmembrane region" description="Helical" evidence="8">
    <location>
        <begin position="89"/>
        <end position="109"/>
    </location>
</feature>
<evidence type="ECO:0000256" key="7">
    <source>
        <dbReference type="ARBA" id="ARBA00023136"/>
    </source>
</evidence>
<organism evidence="9 10">
    <name type="scientific">Chloroflexus islandicus</name>
    <dbReference type="NCBI Taxonomy" id="1707952"/>
    <lineage>
        <taxon>Bacteria</taxon>
        <taxon>Bacillati</taxon>
        <taxon>Chloroflexota</taxon>
        <taxon>Chloroflexia</taxon>
        <taxon>Chloroflexales</taxon>
        <taxon>Chloroflexineae</taxon>
        <taxon>Chloroflexaceae</taxon>
        <taxon>Chloroflexus</taxon>
    </lineage>
</organism>
<dbReference type="Pfam" id="PF14559">
    <property type="entry name" value="TPR_19"/>
    <property type="match status" value="1"/>
</dbReference>
<feature type="transmembrane region" description="Helical" evidence="8">
    <location>
        <begin position="12"/>
        <end position="32"/>
    </location>
</feature>
<protein>
    <recommendedName>
        <fullName evidence="11">Glycosyltransferase RgtA/B/C/D-like domain-containing protein</fullName>
    </recommendedName>
</protein>
<feature type="transmembrane region" description="Helical" evidence="8">
    <location>
        <begin position="436"/>
        <end position="454"/>
    </location>
</feature>
<feature type="transmembrane region" description="Helical" evidence="8">
    <location>
        <begin position="121"/>
        <end position="139"/>
    </location>
</feature>
<keyword evidence="10" id="KW-1185">Reference proteome</keyword>
<feature type="transmembrane region" description="Helical" evidence="8">
    <location>
        <begin position="332"/>
        <end position="355"/>
    </location>
</feature>
<dbReference type="InterPro" id="IPR050297">
    <property type="entry name" value="LipidA_mod_glycosyltrf_83"/>
</dbReference>
<dbReference type="OrthoDB" id="137367at2"/>
<accession>A0A178MLS8</accession>
<feature type="transmembrane region" description="Helical" evidence="8">
    <location>
        <begin position="215"/>
        <end position="234"/>
    </location>
</feature>
<feature type="transmembrane region" description="Helical" evidence="8">
    <location>
        <begin position="146"/>
        <end position="164"/>
    </location>
</feature>
<evidence type="ECO:0000256" key="3">
    <source>
        <dbReference type="ARBA" id="ARBA00022676"/>
    </source>
</evidence>
<feature type="transmembrane region" description="Helical" evidence="8">
    <location>
        <begin position="170"/>
        <end position="203"/>
    </location>
</feature>
<dbReference type="SUPFAM" id="SSF48452">
    <property type="entry name" value="TPR-like"/>
    <property type="match status" value="1"/>
</dbReference>
<keyword evidence="6 8" id="KW-1133">Transmembrane helix</keyword>
<feature type="transmembrane region" description="Helical" evidence="8">
    <location>
        <begin position="381"/>
        <end position="399"/>
    </location>
</feature>
<keyword evidence="4" id="KW-0808">Transferase</keyword>
<dbReference type="Gene3D" id="1.25.40.10">
    <property type="entry name" value="Tetratricopeptide repeat domain"/>
    <property type="match status" value="1"/>
</dbReference>
<evidence type="ECO:0000256" key="1">
    <source>
        <dbReference type="ARBA" id="ARBA00004651"/>
    </source>
</evidence>
<proteinExistence type="predicted"/>
<keyword evidence="7 8" id="KW-0472">Membrane</keyword>
<dbReference type="RefSeq" id="WP_066782600.1">
    <property type="nucleotide sequence ID" value="NZ_LWQS01000021.1"/>
</dbReference>
<feature type="transmembrane region" description="Helical" evidence="8">
    <location>
        <begin position="405"/>
        <end position="424"/>
    </location>
</feature>
<evidence type="ECO:0000256" key="8">
    <source>
        <dbReference type="SAM" id="Phobius"/>
    </source>
</evidence>
<comment type="caution">
    <text evidence="9">The sequence shown here is derived from an EMBL/GenBank/DDBJ whole genome shotgun (WGS) entry which is preliminary data.</text>
</comment>
<sequence>MAIERRHNRRWWLVVAALTALALLLRLLVWRWRELYPLGGDEAEYLAQALTLLQERRYVELRLMRPPLYPLFLAAAILVVDSLVQNLRLVQAVISALTVPLIALLARALAQRSAPHMPPVFARWAGLLAALLTALNYTLAANATELLTETLFLAGLSLVLWLALLPAPPWWRALMVGLGVGALCLVRAVALPLLPLMMGWWLINALAAGQWRRGVAQAALVLLGCALVVGPWTVRNTLTYGGVILIDTTGAENLWLDNDPAGREAVKAQLYALGEDRLLRQRLATERGIAVITADPGRFIAKMSRELRLFFALEHTDDLRERRAIWVSPAEVAARLGLGDGVWLLILLAGSYGLARRWQATLVRVEGFWRALLRMFADPRWLLGAWVAYVALTTLIFHVELRYRLPLYPVLLAYSGMVGAAWLPALRHALPRPHPAALLLPLLALAITLWHAPYPALAWQLAGKHLDLAQAERALAAGDPAAAAAAAQQALARDRASVLARVALARAALVAGDAPAAMRWLDEAIALLPAHPYPHLLRGDLLRQQGDLAAARAELEAFEAVSREDLAAWLWDRAITPPSATLRLGDGLDLGFIRGMHHPLPGEAGWRWTTGWAQARVTAPAGAQALTLELRSGRPDGSAVRVWVTVDGGEPQPFMIGPDWQTIALPLSPVMQPREVVVAVRSPTFWPRQYDPASPDGRRLGVQVRHIVVR</sequence>
<reference evidence="9 10" key="1">
    <citation type="submission" date="2016-04" db="EMBL/GenBank/DDBJ databases">
        <title>Chloroflexus islandicus sp. nov., a thermophilic filamentous anoxygenic phototrophic bacterium from geyser Strokkur (Iceland).</title>
        <authorList>
            <person name="Gaisin V.A."/>
            <person name="Kalashnikov A.M."/>
            <person name="Sukhacheva M.V."/>
            <person name="Grouzdev D.S."/>
            <person name="Ivanov T.M."/>
            <person name="Kuznetsov B."/>
            <person name="Gorlenko V.M."/>
        </authorList>
    </citation>
    <scope>NUCLEOTIDE SEQUENCE [LARGE SCALE GENOMIC DNA]</scope>
    <source>
        <strain evidence="10">isl-2</strain>
    </source>
</reference>
<evidence type="ECO:0000313" key="9">
    <source>
        <dbReference type="EMBL" id="OAN49038.1"/>
    </source>
</evidence>
<evidence type="ECO:0000256" key="4">
    <source>
        <dbReference type="ARBA" id="ARBA00022679"/>
    </source>
</evidence>
<dbReference type="PANTHER" id="PTHR33908">
    <property type="entry name" value="MANNOSYLTRANSFERASE YKCB-RELATED"/>
    <property type="match status" value="1"/>
</dbReference>
<keyword evidence="2" id="KW-1003">Cell membrane</keyword>
<dbReference type="Proteomes" id="UP000078287">
    <property type="component" value="Unassembled WGS sequence"/>
</dbReference>
<dbReference type="GO" id="GO:0016763">
    <property type="term" value="F:pentosyltransferase activity"/>
    <property type="evidence" value="ECO:0007669"/>
    <property type="project" value="TreeGrafter"/>
</dbReference>
<dbReference type="InterPro" id="IPR011990">
    <property type="entry name" value="TPR-like_helical_dom_sf"/>
</dbReference>
<dbReference type="STRING" id="1707952.A6A03_06950"/>
<dbReference type="PANTHER" id="PTHR33908:SF11">
    <property type="entry name" value="MEMBRANE PROTEIN"/>
    <property type="match status" value="1"/>
</dbReference>
<keyword evidence="3" id="KW-0328">Glycosyltransferase</keyword>
<dbReference type="GO" id="GO:0009103">
    <property type="term" value="P:lipopolysaccharide biosynthetic process"/>
    <property type="evidence" value="ECO:0007669"/>
    <property type="project" value="UniProtKB-ARBA"/>
</dbReference>
<evidence type="ECO:0000256" key="5">
    <source>
        <dbReference type="ARBA" id="ARBA00022692"/>
    </source>
</evidence>
<evidence type="ECO:0008006" key="11">
    <source>
        <dbReference type="Google" id="ProtNLM"/>
    </source>
</evidence>
<dbReference type="AlphaFoldDB" id="A0A178MLS8"/>
<dbReference type="GO" id="GO:0005886">
    <property type="term" value="C:plasma membrane"/>
    <property type="evidence" value="ECO:0007669"/>
    <property type="project" value="UniProtKB-SubCell"/>
</dbReference>
<feature type="transmembrane region" description="Helical" evidence="8">
    <location>
        <begin position="67"/>
        <end position="84"/>
    </location>
</feature>
<gene>
    <name evidence="9" type="ORF">A6A03_06950</name>
</gene>
<dbReference type="EMBL" id="LWQS01000021">
    <property type="protein sequence ID" value="OAN49038.1"/>
    <property type="molecule type" value="Genomic_DNA"/>
</dbReference>
<comment type="subcellular location">
    <subcellularLocation>
        <location evidence="1">Cell membrane</location>
        <topology evidence="1">Multi-pass membrane protein</topology>
    </subcellularLocation>
</comment>
<keyword evidence="5 8" id="KW-0812">Transmembrane</keyword>
<name>A0A178MLS8_9CHLR</name>
<evidence type="ECO:0000256" key="2">
    <source>
        <dbReference type="ARBA" id="ARBA00022475"/>
    </source>
</evidence>
<evidence type="ECO:0000256" key="6">
    <source>
        <dbReference type="ARBA" id="ARBA00022989"/>
    </source>
</evidence>
<evidence type="ECO:0000313" key="10">
    <source>
        <dbReference type="Proteomes" id="UP000078287"/>
    </source>
</evidence>